<comment type="caution">
    <text evidence="12">The sequence shown here is derived from an EMBL/GenBank/DDBJ whole genome shotgun (WGS) entry which is preliminary data.</text>
</comment>
<dbReference type="SUPFAM" id="SSF63380">
    <property type="entry name" value="Riboflavin synthase domain-like"/>
    <property type="match status" value="1"/>
</dbReference>
<dbReference type="InterPro" id="IPR017938">
    <property type="entry name" value="Riboflavin_synthase-like_b-brl"/>
</dbReference>
<evidence type="ECO:0000256" key="2">
    <source>
        <dbReference type="ARBA" id="ARBA00022448"/>
    </source>
</evidence>
<dbReference type="PIRSF" id="PIRSF006816">
    <property type="entry name" value="Cyc3_hyd_g"/>
    <property type="match status" value="1"/>
</dbReference>
<keyword evidence="3" id="KW-0285">Flavoprotein</keyword>
<dbReference type="InterPro" id="IPR039261">
    <property type="entry name" value="FNR_nucleotide-bd"/>
</dbReference>
<dbReference type="Gene3D" id="3.40.50.80">
    <property type="entry name" value="Nucleotide-binding domain of ferredoxin-NADP reductase (FNR) module"/>
    <property type="match status" value="1"/>
</dbReference>
<evidence type="ECO:0000256" key="1">
    <source>
        <dbReference type="ARBA" id="ARBA00006422"/>
    </source>
</evidence>
<keyword evidence="6" id="KW-0274">FAD</keyword>
<dbReference type="EMBL" id="JAJMLW010000002">
    <property type="protein sequence ID" value="MCI2241978.1"/>
    <property type="molecule type" value="Genomic_DNA"/>
</dbReference>
<gene>
    <name evidence="12" type="ORF">LPT13_06395</name>
</gene>
<proteinExistence type="inferred from homology"/>
<dbReference type="InterPro" id="IPR019480">
    <property type="entry name" value="Dihydroorotate_DH_Fe-S-bd"/>
</dbReference>
<comment type="similarity">
    <text evidence="1">Belongs to the PyrK family.</text>
</comment>
<dbReference type="PANTHER" id="PTHR43513">
    <property type="entry name" value="DIHYDROOROTATE DEHYDROGENASE B (NAD(+)), ELECTRON TRANSFER SUBUNIT"/>
    <property type="match status" value="1"/>
</dbReference>
<keyword evidence="2" id="KW-0813">Transport</keyword>
<reference evidence="12" key="1">
    <citation type="submission" date="2021-11" db="EMBL/GenBank/DDBJ databases">
        <title>A Novel Adlercreutzia Species, isolated from a Allomyrina dichotoma larva feces.</title>
        <authorList>
            <person name="Suh M.K."/>
        </authorList>
    </citation>
    <scope>NUCLEOTIDE SEQUENCE</scope>
    <source>
        <strain evidence="12">JBNU-10</strain>
    </source>
</reference>
<dbReference type="InterPro" id="IPR037117">
    <property type="entry name" value="Dihydroorotate_DH_ele_sf"/>
</dbReference>
<protein>
    <submittedName>
        <fullName evidence="12">Dihydroorotate dehydrogenase electron transfer subunit</fullName>
    </submittedName>
</protein>
<evidence type="ECO:0000256" key="9">
    <source>
        <dbReference type="ARBA" id="ARBA00023014"/>
    </source>
</evidence>
<evidence type="ECO:0000313" key="13">
    <source>
        <dbReference type="Proteomes" id="UP001430755"/>
    </source>
</evidence>
<keyword evidence="9" id="KW-0411">Iron-sulfur</keyword>
<keyword evidence="4" id="KW-0001">2Fe-2S</keyword>
<dbReference type="CDD" id="cd06218">
    <property type="entry name" value="DHOD_e_trans"/>
    <property type="match status" value="1"/>
</dbReference>
<organism evidence="12 13">
    <name type="scientific">Adlercreutzia faecimuris</name>
    <dbReference type="NCBI Taxonomy" id="2897341"/>
    <lineage>
        <taxon>Bacteria</taxon>
        <taxon>Bacillati</taxon>
        <taxon>Actinomycetota</taxon>
        <taxon>Coriobacteriia</taxon>
        <taxon>Eggerthellales</taxon>
        <taxon>Eggerthellaceae</taxon>
        <taxon>Adlercreutzia</taxon>
    </lineage>
</organism>
<evidence type="ECO:0000256" key="5">
    <source>
        <dbReference type="ARBA" id="ARBA00022723"/>
    </source>
</evidence>
<evidence type="ECO:0000256" key="4">
    <source>
        <dbReference type="ARBA" id="ARBA00022714"/>
    </source>
</evidence>
<comment type="cofactor">
    <cofactor evidence="10">
        <name>[2Fe-2S] cluster</name>
        <dbReference type="ChEBI" id="CHEBI:190135"/>
    </cofactor>
</comment>
<dbReference type="PROSITE" id="PS51384">
    <property type="entry name" value="FAD_FR"/>
    <property type="match status" value="1"/>
</dbReference>
<keyword evidence="13" id="KW-1185">Reference proteome</keyword>
<dbReference type="PANTHER" id="PTHR43513:SF3">
    <property type="entry name" value="DIHYDROOROTATE DEHYDROGENASE B (NAD(+)), ELECTRON TRANSFER SUBUNIT-RELATED"/>
    <property type="match status" value="1"/>
</dbReference>
<dbReference type="Proteomes" id="UP001430755">
    <property type="component" value="Unassembled WGS sequence"/>
</dbReference>
<evidence type="ECO:0000256" key="8">
    <source>
        <dbReference type="ARBA" id="ARBA00023004"/>
    </source>
</evidence>
<dbReference type="RefSeq" id="WP_242164747.1">
    <property type="nucleotide sequence ID" value="NZ_JAJMLW010000002.1"/>
</dbReference>
<evidence type="ECO:0000256" key="3">
    <source>
        <dbReference type="ARBA" id="ARBA00022630"/>
    </source>
</evidence>
<keyword evidence="5" id="KW-0479">Metal-binding</keyword>
<dbReference type="Gene3D" id="2.10.240.10">
    <property type="entry name" value="Dihydroorotate dehydrogenase, electron transfer subunit"/>
    <property type="match status" value="1"/>
</dbReference>
<keyword evidence="8" id="KW-0408">Iron</keyword>
<evidence type="ECO:0000256" key="10">
    <source>
        <dbReference type="ARBA" id="ARBA00034078"/>
    </source>
</evidence>
<evidence type="ECO:0000256" key="6">
    <source>
        <dbReference type="ARBA" id="ARBA00022827"/>
    </source>
</evidence>
<dbReference type="PRINTS" id="PR00410">
    <property type="entry name" value="PHEHYDRXLASE"/>
</dbReference>
<dbReference type="InterPro" id="IPR017927">
    <property type="entry name" value="FAD-bd_FR_type"/>
</dbReference>
<dbReference type="Gene3D" id="2.40.30.10">
    <property type="entry name" value="Translation factors"/>
    <property type="match status" value="1"/>
</dbReference>
<evidence type="ECO:0000259" key="11">
    <source>
        <dbReference type="PROSITE" id="PS51384"/>
    </source>
</evidence>
<dbReference type="Pfam" id="PF10418">
    <property type="entry name" value="DHODB_Fe-S_bind"/>
    <property type="match status" value="1"/>
</dbReference>
<keyword evidence="7" id="KW-0249">Electron transport</keyword>
<dbReference type="InterPro" id="IPR050353">
    <property type="entry name" value="PyrK_electron_transfer"/>
</dbReference>
<evidence type="ECO:0000313" key="12">
    <source>
        <dbReference type="EMBL" id="MCI2241978.1"/>
    </source>
</evidence>
<evidence type="ECO:0000256" key="7">
    <source>
        <dbReference type="ARBA" id="ARBA00022982"/>
    </source>
</evidence>
<feature type="domain" description="FAD-binding FR-type" evidence="11">
    <location>
        <begin position="4"/>
        <end position="105"/>
    </location>
</feature>
<sequence length="266" mass="27674">MNHLVNEHAPLLVNEELGRGIWLMTVEAPAIAAGARPGQFVHVRIPGMDDHILRRPLGIYAADAAAGTVDMMYQVLGFGTSRMTELAPGAAAVELIGPVGRGWQPPEDARRALLVAGGVGSAPLHPLACELAAAGADVTAVLGAGTAEALVARERFCAALGREPLCSTDDGTYGRAGFCTPLVAEALEEAAAEGRPFDYVACCGPEPLMRLVAGLAAEARVFCEVSLERRMACGVGACLSCVVDTVDGKRRACVDGPVFPAEEVVW</sequence>
<dbReference type="SUPFAM" id="SSF52343">
    <property type="entry name" value="Ferredoxin reductase-like, C-terminal NADP-linked domain"/>
    <property type="match status" value="1"/>
</dbReference>
<dbReference type="InterPro" id="IPR012165">
    <property type="entry name" value="Cyt_c3_hydrogenase_gsu"/>
</dbReference>
<accession>A0ABS9WGJ3</accession>
<name>A0ABS9WGJ3_9ACTN</name>